<reference evidence="6 7" key="1">
    <citation type="submission" date="2008-01" db="EMBL/GenBank/DDBJ databases">
        <authorList>
            <person name="Wagner-Dobler I."/>
            <person name="Ferriera S."/>
            <person name="Johnson J."/>
            <person name="Kravitz S."/>
            <person name="Beeson K."/>
            <person name="Sutton G."/>
            <person name="Rogers Y.-H."/>
            <person name="Friedman R."/>
            <person name="Frazier M."/>
            <person name="Venter J.C."/>
        </authorList>
    </citation>
    <scope>NUCLEOTIDE SEQUENCE [LARGE SCALE GENOMIC DNA]</scope>
    <source>
        <strain evidence="7">DSM 17067 / NCIMB 14079 / DFL-11</strain>
    </source>
</reference>
<keyword evidence="4" id="KW-0233">DNA recombination</keyword>
<dbReference type="Proteomes" id="UP000004703">
    <property type="component" value="Chromosome"/>
</dbReference>
<evidence type="ECO:0000313" key="6">
    <source>
        <dbReference type="EMBL" id="EEE46054.1"/>
    </source>
</evidence>
<dbReference type="InterPro" id="IPR011010">
    <property type="entry name" value="DNA_brk_join_enz"/>
</dbReference>
<evidence type="ECO:0000313" key="7">
    <source>
        <dbReference type="Proteomes" id="UP000004703"/>
    </source>
</evidence>
<dbReference type="InterPro" id="IPR010998">
    <property type="entry name" value="Integrase_recombinase_N"/>
</dbReference>
<dbReference type="GO" id="GO:0015074">
    <property type="term" value="P:DNA integration"/>
    <property type="evidence" value="ECO:0007669"/>
    <property type="project" value="UniProtKB-KW"/>
</dbReference>
<dbReference type="PANTHER" id="PTHR30629">
    <property type="entry name" value="PROPHAGE INTEGRASE"/>
    <property type="match status" value="1"/>
</dbReference>
<dbReference type="AlphaFoldDB" id="A0A5E8H0T2"/>
<keyword evidence="2" id="KW-0229">DNA integration</keyword>
<dbReference type="Gene3D" id="3.30.160.390">
    <property type="entry name" value="Integrase, DNA-binding domain"/>
    <property type="match status" value="1"/>
</dbReference>
<dbReference type="Gene3D" id="1.10.150.130">
    <property type="match status" value="1"/>
</dbReference>
<dbReference type="GO" id="GO:0006310">
    <property type="term" value="P:DNA recombination"/>
    <property type="evidence" value="ECO:0007669"/>
    <property type="project" value="UniProtKB-KW"/>
</dbReference>
<dbReference type="InterPro" id="IPR002104">
    <property type="entry name" value="Integrase_catalytic"/>
</dbReference>
<gene>
    <name evidence="6" type="ORF">SADFL11_3343</name>
</gene>
<dbReference type="PROSITE" id="PS51898">
    <property type="entry name" value="TYR_RECOMBINASE"/>
    <property type="match status" value="1"/>
</dbReference>
<evidence type="ECO:0000256" key="2">
    <source>
        <dbReference type="ARBA" id="ARBA00022908"/>
    </source>
</evidence>
<evidence type="ECO:0000256" key="4">
    <source>
        <dbReference type="ARBA" id="ARBA00023172"/>
    </source>
</evidence>
<dbReference type="SUPFAM" id="SSF56349">
    <property type="entry name" value="DNA breaking-rejoining enzymes"/>
    <property type="match status" value="1"/>
</dbReference>
<dbReference type="GO" id="GO:0003677">
    <property type="term" value="F:DNA binding"/>
    <property type="evidence" value="ECO:0007669"/>
    <property type="project" value="UniProtKB-KW"/>
</dbReference>
<organism evidence="6 7">
    <name type="scientific">Roseibium alexandrii (strain DSM 17067 / NCIMB 14079 / DFL-11)</name>
    <name type="common">Labrenzia alexandrii</name>
    <dbReference type="NCBI Taxonomy" id="244592"/>
    <lineage>
        <taxon>Bacteria</taxon>
        <taxon>Pseudomonadati</taxon>
        <taxon>Pseudomonadota</taxon>
        <taxon>Alphaproteobacteria</taxon>
        <taxon>Hyphomicrobiales</taxon>
        <taxon>Stappiaceae</taxon>
        <taxon>Roseibium</taxon>
    </lineage>
</organism>
<dbReference type="EMBL" id="ACCU02000003">
    <property type="protein sequence ID" value="EEE46054.1"/>
    <property type="molecule type" value="Genomic_DNA"/>
</dbReference>
<dbReference type="CDD" id="cd00801">
    <property type="entry name" value="INT_P4_C"/>
    <property type="match status" value="1"/>
</dbReference>
<dbReference type="Pfam" id="PF00589">
    <property type="entry name" value="Phage_integrase"/>
    <property type="match status" value="1"/>
</dbReference>
<dbReference type="InterPro" id="IPR013762">
    <property type="entry name" value="Integrase-like_cat_sf"/>
</dbReference>
<keyword evidence="3" id="KW-0238">DNA-binding</keyword>
<name>A0A5E8H0T2_ROSAD</name>
<evidence type="ECO:0000259" key="5">
    <source>
        <dbReference type="PROSITE" id="PS51898"/>
    </source>
</evidence>
<dbReference type="InterPro" id="IPR038488">
    <property type="entry name" value="Integrase_DNA-bd_sf"/>
</dbReference>
<dbReference type="RefSeq" id="WP_008194417.1">
    <property type="nucleotide sequence ID" value="NZ_CM011002.1"/>
</dbReference>
<comment type="caution">
    <text evidence="6">The sequence shown here is derived from an EMBL/GenBank/DDBJ whole genome shotgun (WGS) entry which is preliminary data.</text>
</comment>
<feature type="domain" description="Tyr recombinase" evidence="5">
    <location>
        <begin position="206"/>
        <end position="401"/>
    </location>
</feature>
<dbReference type="Gene3D" id="1.10.443.10">
    <property type="entry name" value="Intergrase catalytic core"/>
    <property type="match status" value="1"/>
</dbReference>
<dbReference type="Pfam" id="PF13356">
    <property type="entry name" value="Arm-DNA-bind_3"/>
    <property type="match status" value="1"/>
</dbReference>
<sequence length="416" mass="46944">MDIPALTESSIKKITVEKPIDINDTGAGRVGILKLRVTPAGKKTWVCRFRSPVEVGKDGKGKNRRLELGEWPALPVKDARKKALAVKAIVDGGDDPTLRKELKGAETIRDLVAWYMTIIDLKPNTLRERERQLDNVILPKVGDIRLSKVNYSVLASVWEPYEVADKKRMASALFATLRHLFNEAHERGRIAENPLLGRKLKIKPVRRKRYLRVNETINEVAAFWHGLDAVPLDQVTKIALRLRLLTGQRTEEIYGMRESEFIADDLWFLSADRTKNGEEHIVPMSPMALDLINEARALAQRKRGDETDLIFPSLTRSIPKRWVPTAVGVMSKAINRNYEAMGLEHFTPHDLRRTLSTHCSRIGCRAEAVERFVNHISGHRAGVAGTYNVGDDHEHIGAMRGVAMAWEAELKRLIAT</sequence>
<protein>
    <submittedName>
        <fullName evidence="6">Site-specific recombinase XerD</fullName>
    </submittedName>
</protein>
<accession>A0A5E8H0T2</accession>
<dbReference type="InterPro" id="IPR025166">
    <property type="entry name" value="Integrase_DNA_bind_dom"/>
</dbReference>
<reference evidence="6 7" key="2">
    <citation type="submission" date="2013-04" db="EMBL/GenBank/DDBJ databases">
        <authorList>
            <person name="Fiebig A."/>
            <person name="Pradella S."/>
            <person name="Wagner-Doebler I."/>
        </authorList>
    </citation>
    <scope>NUCLEOTIDE SEQUENCE [LARGE SCALE GENOMIC DNA]</scope>
    <source>
        <strain evidence="7">DSM 17067 / NCIMB 14079 / DFL-11</strain>
    </source>
</reference>
<evidence type="ECO:0000256" key="3">
    <source>
        <dbReference type="ARBA" id="ARBA00023125"/>
    </source>
</evidence>
<evidence type="ECO:0000256" key="1">
    <source>
        <dbReference type="ARBA" id="ARBA00008857"/>
    </source>
</evidence>
<proteinExistence type="inferred from homology"/>
<dbReference type="InterPro" id="IPR050808">
    <property type="entry name" value="Phage_Integrase"/>
</dbReference>
<comment type="similarity">
    <text evidence="1">Belongs to the 'phage' integrase family.</text>
</comment>
<dbReference type="PANTHER" id="PTHR30629:SF2">
    <property type="entry name" value="PROPHAGE INTEGRASE INTS-RELATED"/>
    <property type="match status" value="1"/>
</dbReference>